<accession>A0A6C0CYF3</accession>
<organism evidence="1">
    <name type="scientific">viral metagenome</name>
    <dbReference type="NCBI Taxonomy" id="1070528"/>
    <lineage>
        <taxon>unclassified sequences</taxon>
        <taxon>metagenomes</taxon>
        <taxon>organismal metagenomes</taxon>
    </lineage>
</organism>
<sequence length="166" mass="19040">MEYGITLNTPQITDNNYMKFVGYSENNFCIKKYFSCETADLISHKISELLQGVDPNNRKIIVPHNTIYSIMSSVYENYRPPTGDIYGRYNVPSGIGGDSYVQSMIDQVIEIITADVRTNLGMEENNSKLSIYTTILGDFNQHGLRSHPVIKTRVRRPNPMEFNMHY</sequence>
<dbReference type="AlphaFoldDB" id="A0A6C0CYF3"/>
<dbReference type="EMBL" id="MN739512">
    <property type="protein sequence ID" value="QHT09548.1"/>
    <property type="molecule type" value="Genomic_DNA"/>
</dbReference>
<evidence type="ECO:0000313" key="1">
    <source>
        <dbReference type="EMBL" id="QHT09548.1"/>
    </source>
</evidence>
<name>A0A6C0CYF3_9ZZZZ</name>
<protein>
    <submittedName>
        <fullName evidence="1">Uncharacterized protein</fullName>
    </submittedName>
</protein>
<reference evidence="1" key="1">
    <citation type="journal article" date="2020" name="Nature">
        <title>Giant virus diversity and host interactions through global metagenomics.</title>
        <authorList>
            <person name="Schulz F."/>
            <person name="Roux S."/>
            <person name="Paez-Espino D."/>
            <person name="Jungbluth S."/>
            <person name="Walsh D.A."/>
            <person name="Denef V.J."/>
            <person name="McMahon K.D."/>
            <person name="Konstantinidis K.T."/>
            <person name="Eloe-Fadrosh E.A."/>
            <person name="Kyrpides N.C."/>
            <person name="Woyke T."/>
        </authorList>
    </citation>
    <scope>NUCLEOTIDE SEQUENCE</scope>
    <source>
        <strain evidence="1">GVMAG-M-3300023174-102</strain>
    </source>
</reference>
<proteinExistence type="predicted"/>